<keyword evidence="3" id="KW-1185">Reference proteome</keyword>
<sequence>MPGTDAARVPYRPSVWATHKWGATIVKARTTVHCNDLLPKSINTLTPARARGSATPATNVPPANSAITQIELLPNHVYHFHSFMAPPGSALNPNTTVESSSHPPNMPTGTQDSAAKPTSSALKRKITANNKLKTRQKRVKRESDASMLQTGGGETSLEVNKAVKRAQTRGKLAMLPSLPFDVLFEHAKMCQEWFSALVVARNEQLDQIRIDRYNFIHDRLVKMGYKLEFEFLWDLDSGRNVVPPLPDLKPFRSHAEVRISKPITERTWNSRVKDVMVEYMEDAKKHRLINGRRLLLLRRSASALQAWLSWLAEEAQIAKYPPGTLLPTPVDFVQSQCVQLSIHQDDNAELFPTDFASAIQKFTTTLWEATDSRSPLDSWREAQEGVLWDLICDNPDDMDTIPDISEYFTSLETEYRLQWLQLAVVTFSCNTPNSDVHRYPQIVDDPSCAAPSAETIRAKWRAHGVTTPGRKNASNARDPMWYPEFFHHSCCKLQWTSPADESFKHNNLYVVQRLQISPISWIRMQELSLRKTLRFDHAASKTVKNILVACGLNWERTKVQDLDEIDPRVKHSLEKHWGSAEVRWQRLSDQDASNARKKEKFERLERCARTEITPVPRPLRCLLCRDSPDEAGPMTWDDMCDHLVGRLSLAPATGAETSKNH</sequence>
<evidence type="ECO:0000313" key="3">
    <source>
        <dbReference type="Proteomes" id="UP000290288"/>
    </source>
</evidence>
<evidence type="ECO:0000313" key="2">
    <source>
        <dbReference type="EMBL" id="RXW14936.1"/>
    </source>
</evidence>
<name>A0A4Q2D8K5_9AGAR</name>
<proteinExistence type="predicted"/>
<feature type="compositionally biased region" description="Basic residues" evidence="1">
    <location>
        <begin position="122"/>
        <end position="140"/>
    </location>
</feature>
<dbReference type="OrthoDB" id="2322499at2759"/>
<dbReference type="Proteomes" id="UP000290288">
    <property type="component" value="Unassembled WGS sequence"/>
</dbReference>
<evidence type="ECO:0000256" key="1">
    <source>
        <dbReference type="SAM" id="MobiDB-lite"/>
    </source>
</evidence>
<comment type="caution">
    <text evidence="2">The sequence shown here is derived from an EMBL/GenBank/DDBJ whole genome shotgun (WGS) entry which is preliminary data.</text>
</comment>
<dbReference type="AlphaFoldDB" id="A0A4Q2D8K5"/>
<protein>
    <submittedName>
        <fullName evidence="2">Uncharacterized protein</fullName>
    </submittedName>
</protein>
<organism evidence="2 3">
    <name type="scientific">Candolleomyces aberdarensis</name>
    <dbReference type="NCBI Taxonomy" id="2316362"/>
    <lineage>
        <taxon>Eukaryota</taxon>
        <taxon>Fungi</taxon>
        <taxon>Dikarya</taxon>
        <taxon>Basidiomycota</taxon>
        <taxon>Agaricomycotina</taxon>
        <taxon>Agaricomycetes</taxon>
        <taxon>Agaricomycetidae</taxon>
        <taxon>Agaricales</taxon>
        <taxon>Agaricineae</taxon>
        <taxon>Psathyrellaceae</taxon>
        <taxon>Candolleomyces</taxon>
    </lineage>
</organism>
<feature type="region of interest" description="Disordered" evidence="1">
    <location>
        <begin position="89"/>
        <end position="153"/>
    </location>
</feature>
<dbReference type="STRING" id="2316362.A0A4Q2D8K5"/>
<gene>
    <name evidence="2" type="ORF">EST38_g10914</name>
</gene>
<feature type="compositionally biased region" description="Polar residues" evidence="1">
    <location>
        <begin position="91"/>
        <end position="121"/>
    </location>
</feature>
<accession>A0A4Q2D8K5</accession>
<reference evidence="2 3" key="1">
    <citation type="submission" date="2019-01" db="EMBL/GenBank/DDBJ databases">
        <title>Draft genome sequence of Psathyrella aberdarensis IHI B618.</title>
        <authorList>
            <person name="Buettner E."/>
            <person name="Kellner H."/>
        </authorList>
    </citation>
    <scope>NUCLEOTIDE SEQUENCE [LARGE SCALE GENOMIC DNA]</scope>
    <source>
        <strain evidence="2 3">IHI B618</strain>
    </source>
</reference>
<dbReference type="EMBL" id="SDEE01000623">
    <property type="protein sequence ID" value="RXW14936.1"/>
    <property type="molecule type" value="Genomic_DNA"/>
</dbReference>